<organism evidence="3 4">
    <name type="scientific">Paraburkholderia phenazinium</name>
    <dbReference type="NCBI Taxonomy" id="60549"/>
    <lineage>
        <taxon>Bacteria</taxon>
        <taxon>Pseudomonadati</taxon>
        <taxon>Pseudomonadota</taxon>
        <taxon>Betaproteobacteria</taxon>
        <taxon>Burkholderiales</taxon>
        <taxon>Burkholderiaceae</taxon>
        <taxon>Paraburkholderia</taxon>
    </lineage>
</organism>
<gene>
    <name evidence="3" type="ORF">SAMN05444168_1884</name>
</gene>
<keyword evidence="1" id="KW-0732">Signal</keyword>
<sequence>MMKKSKLAMALLLTSTLSVACLQAHAQVAGSQTVGISVSESELIVRGWSVKKAILGKPVVNDNGEQIGVVHDIIIAPDKSASFAIIAAHQFAGVSQHDVAIPIDQLDFVEGKLTLAGGTREAIKAMPAFQYAHVASMPVTRSEYSEHH</sequence>
<dbReference type="AlphaFoldDB" id="A0A1N6FUX7"/>
<dbReference type="Gene3D" id="2.30.30.240">
    <property type="entry name" value="PRC-barrel domain"/>
    <property type="match status" value="1"/>
</dbReference>
<dbReference type="EMBL" id="FSRM01000001">
    <property type="protein sequence ID" value="SIN99053.1"/>
    <property type="molecule type" value="Genomic_DNA"/>
</dbReference>
<dbReference type="InterPro" id="IPR011033">
    <property type="entry name" value="PRC_barrel-like_sf"/>
</dbReference>
<dbReference type="Proteomes" id="UP000184693">
    <property type="component" value="Unassembled WGS sequence"/>
</dbReference>
<evidence type="ECO:0000313" key="3">
    <source>
        <dbReference type="EMBL" id="SIN99053.1"/>
    </source>
</evidence>
<evidence type="ECO:0000256" key="1">
    <source>
        <dbReference type="SAM" id="SignalP"/>
    </source>
</evidence>
<accession>A0A1N6FUX7</accession>
<evidence type="ECO:0000313" key="4">
    <source>
        <dbReference type="Proteomes" id="UP000184693"/>
    </source>
</evidence>
<dbReference type="PROSITE" id="PS51257">
    <property type="entry name" value="PROKAR_LIPOPROTEIN"/>
    <property type="match status" value="1"/>
</dbReference>
<dbReference type="SUPFAM" id="SSF50346">
    <property type="entry name" value="PRC-barrel domain"/>
    <property type="match status" value="1"/>
</dbReference>
<name>A0A1N6FUX7_9BURK</name>
<dbReference type="Pfam" id="PF05239">
    <property type="entry name" value="PRC"/>
    <property type="match status" value="1"/>
</dbReference>
<feature type="signal peptide" evidence="1">
    <location>
        <begin position="1"/>
        <end position="26"/>
    </location>
</feature>
<feature type="domain" description="PRC-barrel" evidence="2">
    <location>
        <begin position="54"/>
        <end position="115"/>
    </location>
</feature>
<feature type="chain" id="PRO_5012410317" evidence="1">
    <location>
        <begin position="27"/>
        <end position="148"/>
    </location>
</feature>
<proteinExistence type="predicted"/>
<protein>
    <submittedName>
        <fullName evidence="3">PRC-barrel domain-containing protein</fullName>
    </submittedName>
</protein>
<reference evidence="3 4" key="1">
    <citation type="submission" date="2016-11" db="EMBL/GenBank/DDBJ databases">
        <authorList>
            <person name="Jaros S."/>
            <person name="Januszkiewicz K."/>
            <person name="Wedrychowicz H."/>
        </authorList>
    </citation>
    <scope>NUCLEOTIDE SEQUENCE [LARGE SCALE GENOMIC DNA]</scope>
    <source>
        <strain evidence="3 4">GAS86</strain>
    </source>
</reference>
<evidence type="ECO:0000259" key="2">
    <source>
        <dbReference type="Pfam" id="PF05239"/>
    </source>
</evidence>
<dbReference type="InterPro" id="IPR027275">
    <property type="entry name" value="PRC-brl_dom"/>
</dbReference>